<proteinExistence type="inferred from homology"/>
<organism evidence="3">
    <name type="scientific">freshwater metagenome</name>
    <dbReference type="NCBI Taxonomy" id="449393"/>
    <lineage>
        <taxon>unclassified sequences</taxon>
        <taxon>metagenomes</taxon>
        <taxon>ecological metagenomes</taxon>
    </lineage>
</organism>
<dbReference type="InterPro" id="IPR036291">
    <property type="entry name" value="NAD(P)-bd_dom_sf"/>
</dbReference>
<dbReference type="PANTHER" id="PTHR42879">
    <property type="entry name" value="3-OXOACYL-(ACYL-CARRIER-PROTEIN) REDUCTASE"/>
    <property type="match status" value="1"/>
</dbReference>
<name>A0A6J7R840_9ZZZZ</name>
<accession>A0A6J7R840</accession>
<dbReference type="PRINTS" id="PR00080">
    <property type="entry name" value="SDRFAMILY"/>
</dbReference>
<evidence type="ECO:0000259" key="2">
    <source>
        <dbReference type="SMART" id="SM00822"/>
    </source>
</evidence>
<evidence type="ECO:0000256" key="1">
    <source>
        <dbReference type="ARBA" id="ARBA00006484"/>
    </source>
</evidence>
<protein>
    <submittedName>
        <fullName evidence="3">Unannotated protein</fullName>
    </submittedName>
</protein>
<dbReference type="InterPro" id="IPR002347">
    <property type="entry name" value="SDR_fam"/>
</dbReference>
<dbReference type="CDD" id="cd05233">
    <property type="entry name" value="SDR_c"/>
    <property type="match status" value="1"/>
</dbReference>
<comment type="similarity">
    <text evidence="1">Belongs to the short-chain dehydrogenases/reductases (SDR) family.</text>
</comment>
<sequence length="258" mass="26924">MELQGRVAVITGGTRGIGRAIAEAYLADGASVVINGRSADKGAEAIREMNGGDRVFFVQGDVKSRVGCQAIIDAAIAKYGKIDIMVNNAGGSTDNAQVVDLTDEALDNALKWNLWSTFWCTQMALRDMLPRGWGRIINISSLEGKHGKPGVSIYVTAKHAINGLTKSCAQEIGTTGVTINCICPGAIETDTMRDEGPGAAVAMGMTYQDLLDWFASEAAIKRLNSCEEVAAVASLLASEAGAGITGSMISVDGGTAAY</sequence>
<gene>
    <name evidence="3" type="ORF">UFOPK4098_01079</name>
</gene>
<dbReference type="SMART" id="SM00822">
    <property type="entry name" value="PKS_KR"/>
    <property type="match status" value="1"/>
</dbReference>
<dbReference type="EMBL" id="CAFBPN010000061">
    <property type="protein sequence ID" value="CAB5024959.1"/>
    <property type="molecule type" value="Genomic_DNA"/>
</dbReference>
<dbReference type="Pfam" id="PF00106">
    <property type="entry name" value="adh_short"/>
    <property type="match status" value="1"/>
</dbReference>
<dbReference type="PRINTS" id="PR00081">
    <property type="entry name" value="GDHRDH"/>
</dbReference>
<evidence type="ECO:0000313" key="3">
    <source>
        <dbReference type="EMBL" id="CAB5024959.1"/>
    </source>
</evidence>
<reference evidence="3" key="1">
    <citation type="submission" date="2020-05" db="EMBL/GenBank/DDBJ databases">
        <authorList>
            <person name="Chiriac C."/>
            <person name="Salcher M."/>
            <person name="Ghai R."/>
            <person name="Kavagutti S V."/>
        </authorList>
    </citation>
    <scope>NUCLEOTIDE SEQUENCE</scope>
</reference>
<dbReference type="AlphaFoldDB" id="A0A6J7R840"/>
<dbReference type="InterPro" id="IPR057326">
    <property type="entry name" value="KR_dom"/>
</dbReference>
<dbReference type="SUPFAM" id="SSF51735">
    <property type="entry name" value="NAD(P)-binding Rossmann-fold domains"/>
    <property type="match status" value="1"/>
</dbReference>
<dbReference type="InterPro" id="IPR050259">
    <property type="entry name" value="SDR"/>
</dbReference>
<dbReference type="Gene3D" id="3.40.50.720">
    <property type="entry name" value="NAD(P)-binding Rossmann-like Domain"/>
    <property type="match status" value="1"/>
</dbReference>
<dbReference type="PANTHER" id="PTHR42879:SF2">
    <property type="entry name" value="3-OXOACYL-[ACYL-CARRIER-PROTEIN] REDUCTASE FABG"/>
    <property type="match status" value="1"/>
</dbReference>
<dbReference type="FunFam" id="3.40.50.720:FF:000084">
    <property type="entry name" value="Short-chain dehydrogenase reductase"/>
    <property type="match status" value="1"/>
</dbReference>
<feature type="domain" description="Ketoreductase" evidence="2">
    <location>
        <begin position="6"/>
        <end position="185"/>
    </location>
</feature>